<dbReference type="Pfam" id="PF01565">
    <property type="entry name" value="FAD_binding_4"/>
    <property type="match status" value="1"/>
</dbReference>
<dbReference type="InterPro" id="IPR016169">
    <property type="entry name" value="FAD-bd_PCMH_sub2"/>
</dbReference>
<dbReference type="InterPro" id="IPR016166">
    <property type="entry name" value="FAD-bd_PCMH"/>
</dbReference>
<keyword evidence="3" id="KW-0285">Flavoprotein</keyword>
<dbReference type="InterPro" id="IPR036318">
    <property type="entry name" value="FAD-bd_PCMH-like_sf"/>
</dbReference>
<evidence type="ECO:0000259" key="6">
    <source>
        <dbReference type="PROSITE" id="PS51387"/>
    </source>
</evidence>
<dbReference type="OrthoDB" id="415825at2759"/>
<dbReference type="GeneID" id="59374598"/>
<dbReference type="InterPro" id="IPR016167">
    <property type="entry name" value="FAD-bd_PCMH_sub1"/>
</dbReference>
<feature type="domain" description="FAD-binding PCMH-type" evidence="6">
    <location>
        <begin position="35"/>
        <end position="207"/>
    </location>
</feature>
<evidence type="ECO:0000256" key="1">
    <source>
        <dbReference type="ARBA" id="ARBA00001974"/>
    </source>
</evidence>
<accession>A0A8H6ZVB8</accession>
<sequence length="470" mass="50937">MATPDFASFQKTFAGDIVTPEHPDYAKAIARWAINAERKAKIVAYVKNANDVALAIKYAQAEGLPIAIRGGGHSTMGGSSSENGLVIDLSRHLNTARIDPEQQLAYIGGGAVWATVDKAAIQHGLATVGGTVNHTGVGGLLLGGGFGWLTPAHGLTIDNLVQATIVAADGVAYTASETENPDLFWGIRGGGSNFGVLVEAVLKLHPQRRTVFAGPVIFKGDVFEEFMAVTKKWWESGVSDKEAIHEVFTVAPDGSGPCVVANFFYNGSEAEGRANFKEFYNLKPVVDLARELPYEELNGMQNALVEHGSGRYLKGSFFTKIDVESTRKAWDLAVKHCNSEHQGTLILEFVKQDKVNSVSPDAMAYTLRGGMNAVTTWVWQKNTPENLAFAHKAGKEVLEAISRGQQANATGNTASYGNYDHDTHVIGDENAGQSRARALFGKNYERLQVLKKKYDPNMIFDKWFVITPSS</sequence>
<dbReference type="Gene3D" id="3.30.465.10">
    <property type="match status" value="1"/>
</dbReference>
<name>A0A8H6ZVB8_PLEOS</name>
<gene>
    <name evidence="7" type="ORF">PC9H_004780</name>
</gene>
<dbReference type="Gene3D" id="3.40.462.20">
    <property type="match status" value="1"/>
</dbReference>
<dbReference type="GO" id="GO:0071949">
    <property type="term" value="F:FAD binding"/>
    <property type="evidence" value="ECO:0007669"/>
    <property type="project" value="InterPro"/>
</dbReference>
<evidence type="ECO:0000256" key="5">
    <source>
        <dbReference type="ARBA" id="ARBA00023002"/>
    </source>
</evidence>
<proteinExistence type="inferred from homology"/>
<evidence type="ECO:0000256" key="4">
    <source>
        <dbReference type="ARBA" id="ARBA00022827"/>
    </source>
</evidence>
<dbReference type="AlphaFoldDB" id="A0A8H6ZVB8"/>
<dbReference type="PANTHER" id="PTHR42973:SF39">
    <property type="entry name" value="FAD-BINDING PCMH-TYPE DOMAIN-CONTAINING PROTEIN"/>
    <property type="match status" value="1"/>
</dbReference>
<dbReference type="SUPFAM" id="SSF56176">
    <property type="entry name" value="FAD-binding/transporter-associated domain-like"/>
    <property type="match status" value="1"/>
</dbReference>
<comment type="similarity">
    <text evidence="2">Belongs to the oxygen-dependent FAD-linked oxidoreductase family.</text>
</comment>
<dbReference type="VEuPathDB" id="FungiDB:PC9H_004780"/>
<reference evidence="7" key="1">
    <citation type="submission" date="2019-07" db="EMBL/GenBank/DDBJ databases">
        <authorList>
            <person name="Palmer J.M."/>
        </authorList>
    </citation>
    <scope>NUCLEOTIDE SEQUENCE</scope>
    <source>
        <strain evidence="7">PC9</strain>
    </source>
</reference>
<dbReference type="EMBL" id="JACETU010000003">
    <property type="protein sequence ID" value="KAF7432837.1"/>
    <property type="molecule type" value="Genomic_DNA"/>
</dbReference>
<evidence type="ECO:0000313" key="7">
    <source>
        <dbReference type="EMBL" id="KAF7432837.1"/>
    </source>
</evidence>
<dbReference type="InterPro" id="IPR012951">
    <property type="entry name" value="BBE"/>
</dbReference>
<dbReference type="RefSeq" id="XP_036632864.1">
    <property type="nucleotide sequence ID" value="XM_036774362.1"/>
</dbReference>
<keyword evidence="4" id="KW-0274">FAD</keyword>
<comment type="cofactor">
    <cofactor evidence="1">
        <name>FAD</name>
        <dbReference type="ChEBI" id="CHEBI:57692"/>
    </cofactor>
</comment>
<dbReference type="Pfam" id="PF08031">
    <property type="entry name" value="BBE"/>
    <property type="match status" value="1"/>
</dbReference>
<dbReference type="InterPro" id="IPR006094">
    <property type="entry name" value="Oxid_FAD_bind_N"/>
</dbReference>
<keyword evidence="5" id="KW-0560">Oxidoreductase</keyword>
<protein>
    <recommendedName>
        <fullName evidence="6">FAD-binding PCMH-type domain-containing protein</fullName>
    </recommendedName>
</protein>
<dbReference type="InterPro" id="IPR050416">
    <property type="entry name" value="FAD-linked_Oxidoreductase"/>
</dbReference>
<comment type="caution">
    <text evidence="7">The sequence shown here is derived from an EMBL/GenBank/DDBJ whole genome shotgun (WGS) entry which is preliminary data.</text>
</comment>
<dbReference type="PANTHER" id="PTHR42973">
    <property type="entry name" value="BINDING OXIDOREDUCTASE, PUTATIVE (AFU_ORTHOLOGUE AFUA_1G17690)-RELATED"/>
    <property type="match status" value="1"/>
</dbReference>
<dbReference type="Proteomes" id="UP000623687">
    <property type="component" value="Unassembled WGS sequence"/>
</dbReference>
<evidence type="ECO:0000313" key="8">
    <source>
        <dbReference type="Proteomes" id="UP000623687"/>
    </source>
</evidence>
<dbReference type="Gene3D" id="3.30.43.10">
    <property type="entry name" value="Uridine Diphospho-n-acetylenolpyruvylglucosamine Reductase, domain 2"/>
    <property type="match status" value="1"/>
</dbReference>
<evidence type="ECO:0000256" key="2">
    <source>
        <dbReference type="ARBA" id="ARBA00005466"/>
    </source>
</evidence>
<evidence type="ECO:0000256" key="3">
    <source>
        <dbReference type="ARBA" id="ARBA00022630"/>
    </source>
</evidence>
<dbReference type="PROSITE" id="PS51387">
    <property type="entry name" value="FAD_PCMH"/>
    <property type="match status" value="1"/>
</dbReference>
<organism evidence="7 8">
    <name type="scientific">Pleurotus ostreatus</name>
    <name type="common">Oyster mushroom</name>
    <name type="synonym">White-rot fungus</name>
    <dbReference type="NCBI Taxonomy" id="5322"/>
    <lineage>
        <taxon>Eukaryota</taxon>
        <taxon>Fungi</taxon>
        <taxon>Dikarya</taxon>
        <taxon>Basidiomycota</taxon>
        <taxon>Agaricomycotina</taxon>
        <taxon>Agaricomycetes</taxon>
        <taxon>Agaricomycetidae</taxon>
        <taxon>Agaricales</taxon>
        <taxon>Pleurotineae</taxon>
        <taxon>Pleurotaceae</taxon>
        <taxon>Pleurotus</taxon>
    </lineage>
</organism>
<dbReference type="GO" id="GO:0016491">
    <property type="term" value="F:oxidoreductase activity"/>
    <property type="evidence" value="ECO:0007669"/>
    <property type="project" value="UniProtKB-KW"/>
</dbReference>
<keyword evidence="8" id="KW-1185">Reference proteome</keyword>